<name>A0A0A9A4S0_ARUDO</name>
<feature type="compositionally biased region" description="Low complexity" evidence="1">
    <location>
        <begin position="44"/>
        <end position="61"/>
    </location>
</feature>
<reference evidence="2" key="1">
    <citation type="submission" date="2014-09" db="EMBL/GenBank/DDBJ databases">
        <authorList>
            <person name="Magalhaes I.L.F."/>
            <person name="Oliveira U."/>
            <person name="Santos F.R."/>
            <person name="Vidigal T.H.D.A."/>
            <person name="Brescovit A.D."/>
            <person name="Santos A.J."/>
        </authorList>
    </citation>
    <scope>NUCLEOTIDE SEQUENCE</scope>
    <source>
        <tissue evidence="2">Shoot tissue taken approximately 20 cm above the soil surface</tissue>
    </source>
</reference>
<sequence>MTAARALQVTPSQAQGLAAVELVFQDASAPAGSSSAAFAASSASASPVAAPPALSATSAAPPRRRKRRQWRRIGIGFLALSPARGGGRRV</sequence>
<dbReference type="AlphaFoldDB" id="A0A0A9A4S0"/>
<proteinExistence type="predicted"/>
<protein>
    <submittedName>
        <fullName evidence="2">Uncharacterized protein</fullName>
    </submittedName>
</protein>
<organism evidence="2">
    <name type="scientific">Arundo donax</name>
    <name type="common">Giant reed</name>
    <name type="synonym">Donax arundinaceus</name>
    <dbReference type="NCBI Taxonomy" id="35708"/>
    <lineage>
        <taxon>Eukaryota</taxon>
        <taxon>Viridiplantae</taxon>
        <taxon>Streptophyta</taxon>
        <taxon>Embryophyta</taxon>
        <taxon>Tracheophyta</taxon>
        <taxon>Spermatophyta</taxon>
        <taxon>Magnoliopsida</taxon>
        <taxon>Liliopsida</taxon>
        <taxon>Poales</taxon>
        <taxon>Poaceae</taxon>
        <taxon>PACMAD clade</taxon>
        <taxon>Arundinoideae</taxon>
        <taxon>Arundineae</taxon>
        <taxon>Arundo</taxon>
    </lineage>
</organism>
<reference evidence="2" key="2">
    <citation type="journal article" date="2015" name="Data Brief">
        <title>Shoot transcriptome of the giant reed, Arundo donax.</title>
        <authorList>
            <person name="Barrero R.A."/>
            <person name="Guerrero F.D."/>
            <person name="Moolhuijzen P."/>
            <person name="Goolsby J.A."/>
            <person name="Tidwell J."/>
            <person name="Bellgard S.E."/>
            <person name="Bellgard M.I."/>
        </authorList>
    </citation>
    <scope>NUCLEOTIDE SEQUENCE</scope>
    <source>
        <tissue evidence="2">Shoot tissue taken approximately 20 cm above the soil surface</tissue>
    </source>
</reference>
<accession>A0A0A9A4S0</accession>
<feature type="region of interest" description="Disordered" evidence="1">
    <location>
        <begin position="44"/>
        <end position="70"/>
    </location>
</feature>
<evidence type="ECO:0000313" key="2">
    <source>
        <dbReference type="EMBL" id="JAD44948.1"/>
    </source>
</evidence>
<evidence type="ECO:0000256" key="1">
    <source>
        <dbReference type="SAM" id="MobiDB-lite"/>
    </source>
</evidence>
<dbReference type="EMBL" id="GBRH01252947">
    <property type="protein sequence ID" value="JAD44948.1"/>
    <property type="molecule type" value="Transcribed_RNA"/>
</dbReference>